<evidence type="ECO:0000256" key="1">
    <source>
        <dbReference type="SAM" id="MobiDB-lite"/>
    </source>
</evidence>
<reference evidence="3" key="1">
    <citation type="submission" date="2022-10" db="EMBL/GenBank/DDBJ databases">
        <title>The complete genomes of actinobacterial strains from the NBC collection.</title>
        <authorList>
            <person name="Joergensen T.S."/>
            <person name="Alvarez Arevalo M."/>
            <person name="Sterndorff E.B."/>
            <person name="Faurdal D."/>
            <person name="Vuksanovic O."/>
            <person name="Mourched A.-S."/>
            <person name="Charusanti P."/>
            <person name="Shaw S."/>
            <person name="Blin K."/>
            <person name="Weber T."/>
        </authorList>
    </citation>
    <scope>NUCLEOTIDE SEQUENCE</scope>
    <source>
        <strain evidence="3">NBC_01482</strain>
    </source>
</reference>
<name>A0ABZ1Z5Z7_9NOCA</name>
<keyword evidence="2" id="KW-0812">Transmembrane</keyword>
<feature type="compositionally biased region" description="Low complexity" evidence="1">
    <location>
        <begin position="204"/>
        <end position="223"/>
    </location>
</feature>
<protein>
    <submittedName>
        <fullName evidence="3">Uncharacterized protein</fullName>
    </submittedName>
</protein>
<organism evidence="3 4">
    <name type="scientific">Nocardia vinacea</name>
    <dbReference type="NCBI Taxonomy" id="96468"/>
    <lineage>
        <taxon>Bacteria</taxon>
        <taxon>Bacillati</taxon>
        <taxon>Actinomycetota</taxon>
        <taxon>Actinomycetes</taxon>
        <taxon>Mycobacteriales</taxon>
        <taxon>Nocardiaceae</taxon>
        <taxon>Nocardia</taxon>
    </lineage>
</organism>
<evidence type="ECO:0000313" key="3">
    <source>
        <dbReference type="EMBL" id="WUV49855.1"/>
    </source>
</evidence>
<dbReference type="EMBL" id="CP109441">
    <property type="protein sequence ID" value="WUV49855.1"/>
    <property type="molecule type" value="Genomic_DNA"/>
</dbReference>
<feature type="compositionally biased region" description="Polar residues" evidence="1">
    <location>
        <begin position="177"/>
        <end position="191"/>
    </location>
</feature>
<evidence type="ECO:0000256" key="2">
    <source>
        <dbReference type="SAM" id="Phobius"/>
    </source>
</evidence>
<dbReference type="RefSeq" id="WP_329414470.1">
    <property type="nucleotide sequence ID" value="NZ_CP109441.1"/>
</dbReference>
<accession>A0ABZ1Z5Z7</accession>
<evidence type="ECO:0000313" key="4">
    <source>
        <dbReference type="Proteomes" id="UP001432062"/>
    </source>
</evidence>
<feature type="transmembrane region" description="Helical" evidence="2">
    <location>
        <begin position="125"/>
        <end position="147"/>
    </location>
</feature>
<gene>
    <name evidence="3" type="ORF">OG563_17685</name>
</gene>
<feature type="region of interest" description="Disordered" evidence="1">
    <location>
        <begin position="150"/>
        <end position="231"/>
    </location>
</feature>
<keyword evidence="2" id="KW-1133">Transmembrane helix</keyword>
<feature type="transmembrane region" description="Helical" evidence="2">
    <location>
        <begin position="33"/>
        <end position="56"/>
    </location>
</feature>
<dbReference type="Proteomes" id="UP001432062">
    <property type="component" value="Chromosome"/>
</dbReference>
<feature type="transmembrane region" description="Helical" evidence="2">
    <location>
        <begin position="68"/>
        <end position="89"/>
    </location>
</feature>
<keyword evidence="2" id="KW-0472">Membrane</keyword>
<keyword evidence="4" id="KW-1185">Reference proteome</keyword>
<sequence>MGYPYGQPGHQGYGQQPPFGYPSQQPAGGGTGITAGVLALVAGGLNVMGAAALAAVDTKILGAGKVQFAMVAAGFIAFLLIVGGILLLCRLTIGRVMVLLGCALALADLIIGVAMFGVFSPTSAVGVALMLTTMALAAVGSTGRWIAERRRPRVPVPPPYGQPVQPYTQPAPYGQPVQPSATPYSPASYGQPSAAPYGQHAPDPYQQPAFQPGQYPYPQQLPTGQPPFPYQ</sequence>
<feature type="transmembrane region" description="Helical" evidence="2">
    <location>
        <begin position="96"/>
        <end position="119"/>
    </location>
</feature>
<proteinExistence type="predicted"/>